<feature type="transmembrane region" description="Helical" evidence="1">
    <location>
        <begin position="174"/>
        <end position="194"/>
    </location>
</feature>
<sequence length="420" mass="45757">MALGIGLARRGGYIHMPVLFAAVYAGWVVPQLWSLVVRRVAPEGALAALLFMSLLCLAAVILGWRMGTRRTVNPLAGLLPRVHEGKVGKAAVILTGFALIGFLGLGADPIEAQGSTMWTGHAAIFSLILSIKTASFALSLMYFLRRKTGLSTALLVINVVMFAPYIIFYFRRHVILEACLIAAYAFLVVRSYAVPRVAVIAGLMVTSMGMFAAEEIRGISGEGQVPRLSEIAEIDFLALNPINNPQASPEIENAANLVSAVQISDRYTLGGQFWNRFVFQYVPAQFVGADVKQGLMLTPWPAELTYSVTGYVPSAGSTQTGIATAFMEFWYFGCLLFYFNAYIMGRLWLRALAGNSWDKVWYAAGIVPSLHMVTHHSAVFYVSFSFFVAILTFVAYFLRGNLRANNPGGLRSAGLPAPKA</sequence>
<feature type="transmembrane region" description="Helical" evidence="1">
    <location>
        <begin position="118"/>
        <end position="143"/>
    </location>
</feature>
<evidence type="ECO:0008006" key="4">
    <source>
        <dbReference type="Google" id="ProtNLM"/>
    </source>
</evidence>
<organism evidence="2 3">
    <name type="scientific">Henriciella algicola</name>
    <dbReference type="NCBI Taxonomy" id="1608422"/>
    <lineage>
        <taxon>Bacteria</taxon>
        <taxon>Pseudomonadati</taxon>
        <taxon>Pseudomonadota</taxon>
        <taxon>Alphaproteobacteria</taxon>
        <taxon>Hyphomonadales</taxon>
        <taxon>Hyphomonadaceae</taxon>
        <taxon>Henriciella</taxon>
    </lineage>
</organism>
<keyword evidence="1" id="KW-1133">Transmembrane helix</keyword>
<feature type="transmembrane region" description="Helical" evidence="1">
    <location>
        <begin position="150"/>
        <end position="168"/>
    </location>
</feature>
<protein>
    <recommendedName>
        <fullName evidence="4">Oligosaccharide repeat unit polymerase</fullName>
    </recommendedName>
</protein>
<dbReference type="Proteomes" id="UP000265845">
    <property type="component" value="Unassembled WGS sequence"/>
</dbReference>
<keyword evidence="1" id="KW-0812">Transmembrane</keyword>
<feature type="transmembrane region" description="Helical" evidence="1">
    <location>
        <begin position="12"/>
        <end position="33"/>
    </location>
</feature>
<evidence type="ECO:0000256" key="1">
    <source>
        <dbReference type="SAM" id="Phobius"/>
    </source>
</evidence>
<feature type="transmembrane region" description="Helical" evidence="1">
    <location>
        <begin position="45"/>
        <end position="66"/>
    </location>
</feature>
<keyword evidence="1" id="KW-0472">Membrane</keyword>
<keyword evidence="3" id="KW-1185">Reference proteome</keyword>
<dbReference type="AlphaFoldDB" id="A0A399RGT3"/>
<dbReference type="EMBL" id="QWGA01000007">
    <property type="protein sequence ID" value="RIJ29197.1"/>
    <property type="molecule type" value="Genomic_DNA"/>
</dbReference>
<evidence type="ECO:0000313" key="3">
    <source>
        <dbReference type="Proteomes" id="UP000265845"/>
    </source>
</evidence>
<name>A0A399RGT3_9PROT</name>
<proteinExistence type="predicted"/>
<comment type="caution">
    <text evidence="2">The sequence shown here is derived from an EMBL/GenBank/DDBJ whole genome shotgun (WGS) entry which is preliminary data.</text>
</comment>
<accession>A0A399RGT3</accession>
<feature type="transmembrane region" description="Helical" evidence="1">
    <location>
        <begin position="87"/>
        <end position="106"/>
    </location>
</feature>
<reference evidence="2 3" key="1">
    <citation type="submission" date="2018-08" db="EMBL/GenBank/DDBJ databases">
        <title>Henriciella mobilis sp. nov., isolated from seawater.</title>
        <authorList>
            <person name="Cheng H."/>
            <person name="Wu Y.-H."/>
            <person name="Xu X.-W."/>
            <person name="Guo L.-L."/>
        </authorList>
    </citation>
    <scope>NUCLEOTIDE SEQUENCE [LARGE SCALE GENOMIC DNA]</scope>
    <source>
        <strain evidence="2 3">CCUG67844</strain>
    </source>
</reference>
<feature type="transmembrane region" description="Helical" evidence="1">
    <location>
        <begin position="378"/>
        <end position="398"/>
    </location>
</feature>
<gene>
    <name evidence="2" type="ORF">D1222_12660</name>
</gene>
<feature type="transmembrane region" description="Helical" evidence="1">
    <location>
        <begin position="329"/>
        <end position="349"/>
    </location>
</feature>
<evidence type="ECO:0000313" key="2">
    <source>
        <dbReference type="EMBL" id="RIJ29197.1"/>
    </source>
</evidence>